<dbReference type="PROSITE" id="PS51257">
    <property type="entry name" value="PROKAR_LIPOPROTEIN"/>
    <property type="match status" value="1"/>
</dbReference>
<feature type="transmembrane region" description="Helical" evidence="7">
    <location>
        <begin position="432"/>
        <end position="450"/>
    </location>
</feature>
<evidence type="ECO:0000256" key="3">
    <source>
        <dbReference type="ARBA" id="ARBA00022475"/>
    </source>
</evidence>
<feature type="transmembrane region" description="Helical" evidence="7">
    <location>
        <begin position="6"/>
        <end position="27"/>
    </location>
</feature>
<evidence type="ECO:0000313" key="8">
    <source>
        <dbReference type="EMBL" id="GGC65271.1"/>
    </source>
</evidence>
<reference evidence="8" key="1">
    <citation type="journal article" date="2014" name="Int. J. Syst. Evol. Microbiol.">
        <title>Complete genome sequence of Corynebacterium casei LMG S-19264T (=DSM 44701T), isolated from a smear-ripened cheese.</title>
        <authorList>
            <consortium name="US DOE Joint Genome Institute (JGI-PGF)"/>
            <person name="Walter F."/>
            <person name="Albersmeier A."/>
            <person name="Kalinowski J."/>
            <person name="Ruckert C."/>
        </authorList>
    </citation>
    <scope>NUCLEOTIDE SEQUENCE</scope>
    <source>
        <strain evidence="8">CGMCC 1.12919</strain>
    </source>
</reference>
<dbReference type="AlphaFoldDB" id="A0A916U996"/>
<dbReference type="InterPro" id="IPR006726">
    <property type="entry name" value="PHBA_efflux_AaeB/fusaric-R"/>
</dbReference>
<feature type="transmembrane region" description="Helical" evidence="7">
    <location>
        <begin position="353"/>
        <end position="374"/>
    </location>
</feature>
<keyword evidence="6 7" id="KW-0472">Membrane</keyword>
<evidence type="ECO:0000313" key="9">
    <source>
        <dbReference type="Proteomes" id="UP000637002"/>
    </source>
</evidence>
<keyword evidence="3" id="KW-1003">Cell membrane</keyword>
<evidence type="ECO:0000256" key="7">
    <source>
        <dbReference type="SAM" id="Phobius"/>
    </source>
</evidence>
<proteinExistence type="predicted"/>
<feature type="transmembrane region" description="Helical" evidence="7">
    <location>
        <begin position="409"/>
        <end position="426"/>
    </location>
</feature>
<evidence type="ECO:0000256" key="4">
    <source>
        <dbReference type="ARBA" id="ARBA00022692"/>
    </source>
</evidence>
<dbReference type="Pfam" id="PF04632">
    <property type="entry name" value="FUSC"/>
    <property type="match status" value="1"/>
</dbReference>
<evidence type="ECO:0000256" key="5">
    <source>
        <dbReference type="ARBA" id="ARBA00022989"/>
    </source>
</evidence>
<dbReference type="PANTHER" id="PTHR30509:SF9">
    <property type="entry name" value="MULTIDRUG RESISTANCE PROTEIN MDTO"/>
    <property type="match status" value="1"/>
</dbReference>
<gene>
    <name evidence="8" type="ORF">GCM10010994_24820</name>
</gene>
<name>A0A916U996_9HYPH</name>
<accession>A0A916U996</accession>
<dbReference type="GO" id="GO:0005886">
    <property type="term" value="C:plasma membrane"/>
    <property type="evidence" value="ECO:0007669"/>
    <property type="project" value="UniProtKB-SubCell"/>
</dbReference>
<dbReference type="PANTHER" id="PTHR30509">
    <property type="entry name" value="P-HYDROXYBENZOIC ACID EFFLUX PUMP SUBUNIT-RELATED"/>
    <property type="match status" value="1"/>
</dbReference>
<organism evidence="8 9">
    <name type="scientific">Chelatococcus reniformis</name>
    <dbReference type="NCBI Taxonomy" id="1494448"/>
    <lineage>
        <taxon>Bacteria</taxon>
        <taxon>Pseudomonadati</taxon>
        <taxon>Pseudomonadota</taxon>
        <taxon>Alphaproteobacteria</taxon>
        <taxon>Hyphomicrobiales</taxon>
        <taxon>Chelatococcaceae</taxon>
        <taxon>Chelatococcus</taxon>
    </lineage>
</organism>
<feature type="transmembrane region" description="Helical" evidence="7">
    <location>
        <begin position="74"/>
        <end position="92"/>
    </location>
</feature>
<keyword evidence="5 7" id="KW-1133">Transmembrane helix</keyword>
<protein>
    <submittedName>
        <fullName evidence="8">Fusaric acid resistance protein</fullName>
    </submittedName>
</protein>
<evidence type="ECO:0000256" key="1">
    <source>
        <dbReference type="ARBA" id="ARBA00004651"/>
    </source>
</evidence>
<feature type="transmembrane region" description="Helical" evidence="7">
    <location>
        <begin position="99"/>
        <end position="118"/>
    </location>
</feature>
<keyword evidence="9" id="KW-1185">Reference proteome</keyword>
<dbReference type="Proteomes" id="UP000637002">
    <property type="component" value="Unassembled WGS sequence"/>
</dbReference>
<comment type="caution">
    <text evidence="8">The sequence shown here is derived from an EMBL/GenBank/DDBJ whole genome shotgun (WGS) entry which is preliminary data.</text>
</comment>
<keyword evidence="2" id="KW-0813">Transport</keyword>
<evidence type="ECO:0000256" key="6">
    <source>
        <dbReference type="ARBA" id="ARBA00023136"/>
    </source>
</evidence>
<reference evidence="8" key="2">
    <citation type="submission" date="2020-09" db="EMBL/GenBank/DDBJ databases">
        <authorList>
            <person name="Sun Q."/>
            <person name="Zhou Y."/>
        </authorList>
    </citation>
    <scope>NUCLEOTIDE SEQUENCE</scope>
    <source>
        <strain evidence="8">CGMCC 1.12919</strain>
    </source>
</reference>
<feature type="transmembrane region" description="Helical" evidence="7">
    <location>
        <begin position="488"/>
        <end position="508"/>
    </location>
</feature>
<feature type="transmembrane region" description="Helical" evidence="7">
    <location>
        <begin position="380"/>
        <end position="397"/>
    </location>
</feature>
<dbReference type="EMBL" id="BMGG01000004">
    <property type="protein sequence ID" value="GGC65271.1"/>
    <property type="molecule type" value="Genomic_DNA"/>
</dbReference>
<dbReference type="GO" id="GO:0022857">
    <property type="term" value="F:transmembrane transporter activity"/>
    <property type="evidence" value="ECO:0007669"/>
    <property type="project" value="InterPro"/>
</dbReference>
<keyword evidence="4 7" id="KW-0812">Transmembrane</keyword>
<evidence type="ECO:0000256" key="2">
    <source>
        <dbReference type="ARBA" id="ARBA00022448"/>
    </source>
</evidence>
<feature type="transmembrane region" description="Helical" evidence="7">
    <location>
        <begin position="133"/>
        <end position="149"/>
    </location>
</feature>
<sequence length="683" mass="72346">MFSAKAYAAAISALCIGLACGLPRPYWAMTAVYVVSNPMSGATVSKALDRTFGTLLGAAGAVVMVPLLVNAPELLMLAVASWTGLFLFIALHDRTPRNYVFMLAGYTLPLIALPNVGVPDTIFDVAVARSEEIIVGIVVAAVIGTIAWPQSIGQVLDARIAGWLKDAGGWAREVLRAKGSQPAASLGRQQLAADMSPLTAMISQLSHDAGTRDVKHQAEALRGRLLLLLPLLSSIADRMHALRLEPGAWPPDLADVTDRIAAWFEAPAASSDAEEPDRLRAALAALRQPPRDAADWQGLVHASLVTRLAELVDLWQDCLALQRLIAGGAATRRRPSLRHRPVIGREQHYDRGLMLFSMGSTIVATFVAGLLWIWSGWSDGANAVAFVAIACCFFGALDRPAPSMRMMLTWTVVAYVLTGVYLFAILPRINDIEILALVLAPPFLLIGVLMPRPELTLVALLMAANLTGDLGLQGRYGTDFTSYADGGLAIVAGLLFAVLWTLVTKPFGAELAARRLVRAGWADLADLATGSRRVDHAALASRTLDRLGQLTPRLAEADGGPGAVDGLADLRTGYNIIALQGERRALPGDAGDRIDAVLGGVAAFFRTCLVSGRRTAAPDHLLRDIDRALQAAATGGQGQAARTTLDALVGLRRALFPLAAGPGGHDPTRTGFDAPPAFAVAAE</sequence>
<comment type="subcellular location">
    <subcellularLocation>
        <location evidence="1">Cell membrane</location>
        <topology evidence="1">Multi-pass membrane protein</topology>
    </subcellularLocation>
</comment>